<dbReference type="GO" id="GO:0017168">
    <property type="term" value="F:5-oxoprolinase (ATP-hydrolyzing) activity"/>
    <property type="evidence" value="ECO:0007669"/>
    <property type="project" value="UniProtKB-UniRule"/>
</dbReference>
<dbReference type="NCBIfam" id="NF003816">
    <property type="entry name" value="PRK05406.1-5"/>
    <property type="match status" value="1"/>
</dbReference>
<gene>
    <name evidence="1" type="primary">pxpA</name>
    <name evidence="2" type="ORF">H9895_01975</name>
</gene>
<dbReference type="PANTHER" id="PTHR30292:SF0">
    <property type="entry name" value="5-OXOPROLINASE SUBUNIT A"/>
    <property type="match status" value="1"/>
</dbReference>
<organism evidence="2 3">
    <name type="scientific">Candidatus Pseudogracilibacillus intestinigallinarum</name>
    <dbReference type="NCBI Taxonomy" id="2838742"/>
    <lineage>
        <taxon>Bacteria</taxon>
        <taxon>Bacillati</taxon>
        <taxon>Bacillota</taxon>
        <taxon>Bacilli</taxon>
        <taxon>Bacillales</taxon>
        <taxon>Bacillaceae</taxon>
        <taxon>Pseudogracilibacillus</taxon>
    </lineage>
</organism>
<keyword evidence="1" id="KW-0547">Nucleotide-binding</keyword>
<reference evidence="2" key="2">
    <citation type="submission" date="2021-04" db="EMBL/GenBank/DDBJ databases">
        <authorList>
            <person name="Gilroy R."/>
        </authorList>
    </citation>
    <scope>NUCLEOTIDE SEQUENCE</scope>
    <source>
        <strain evidence="2">CHK169-2315</strain>
    </source>
</reference>
<evidence type="ECO:0000256" key="1">
    <source>
        <dbReference type="HAMAP-Rule" id="MF_00691"/>
    </source>
</evidence>
<evidence type="ECO:0000313" key="2">
    <source>
        <dbReference type="EMBL" id="HIV73830.1"/>
    </source>
</evidence>
<dbReference type="InterPro" id="IPR011330">
    <property type="entry name" value="Glyco_hydro/deAcase_b/a-brl"/>
</dbReference>
<dbReference type="PANTHER" id="PTHR30292">
    <property type="entry name" value="UNCHARACTERIZED PROTEIN YBGL-RELATED"/>
    <property type="match status" value="1"/>
</dbReference>
<comment type="caution">
    <text evidence="2">The sequence shown here is derived from an EMBL/GenBank/DDBJ whole genome shotgun (WGS) entry which is preliminary data.</text>
</comment>
<dbReference type="Proteomes" id="UP000823937">
    <property type="component" value="Unassembled WGS sequence"/>
</dbReference>
<comment type="similarity">
    <text evidence="1">Belongs to the LamB/PxpA family.</text>
</comment>
<dbReference type="SUPFAM" id="SSF88713">
    <property type="entry name" value="Glycoside hydrolase/deacetylase"/>
    <property type="match status" value="1"/>
</dbReference>
<keyword evidence="1" id="KW-0378">Hydrolase</keyword>
<keyword evidence="1" id="KW-0067">ATP-binding</keyword>
<accession>A0A9D1PJZ8</accession>
<dbReference type="Gene3D" id="3.20.20.370">
    <property type="entry name" value="Glycoside hydrolase/deacetylase"/>
    <property type="match status" value="1"/>
</dbReference>
<evidence type="ECO:0000313" key="3">
    <source>
        <dbReference type="Proteomes" id="UP000823937"/>
    </source>
</evidence>
<reference evidence="2" key="1">
    <citation type="journal article" date="2021" name="PeerJ">
        <title>Extensive microbial diversity within the chicken gut microbiome revealed by metagenomics and culture.</title>
        <authorList>
            <person name="Gilroy R."/>
            <person name="Ravi A."/>
            <person name="Getino M."/>
            <person name="Pursley I."/>
            <person name="Horton D.L."/>
            <person name="Alikhan N.F."/>
            <person name="Baker D."/>
            <person name="Gharbi K."/>
            <person name="Hall N."/>
            <person name="Watson M."/>
            <person name="Adriaenssens E.M."/>
            <person name="Foster-Nyarko E."/>
            <person name="Jarju S."/>
            <person name="Secka A."/>
            <person name="Antonio M."/>
            <person name="Oren A."/>
            <person name="Chaudhuri R.R."/>
            <person name="La Ragione R."/>
            <person name="Hildebrand F."/>
            <person name="Pallen M.J."/>
        </authorList>
    </citation>
    <scope>NUCLEOTIDE SEQUENCE</scope>
    <source>
        <strain evidence="2">CHK169-2315</strain>
    </source>
</reference>
<dbReference type="EMBL" id="DXHX01000028">
    <property type="protein sequence ID" value="HIV73830.1"/>
    <property type="molecule type" value="Genomic_DNA"/>
</dbReference>
<dbReference type="InterPro" id="IPR005501">
    <property type="entry name" value="LamB/YcsF/PxpA-like"/>
</dbReference>
<name>A0A9D1PJZ8_9BACI</name>
<dbReference type="HAMAP" id="MF_00691">
    <property type="entry name" value="PxpA"/>
    <property type="match status" value="1"/>
</dbReference>
<comment type="subunit">
    <text evidence="1">Forms a complex composed of PxpA, PxpB and PxpC.</text>
</comment>
<dbReference type="EC" id="3.5.2.9" evidence="1"/>
<comment type="catalytic activity">
    <reaction evidence="1">
        <text>5-oxo-L-proline + ATP + 2 H2O = L-glutamate + ADP + phosphate + H(+)</text>
        <dbReference type="Rhea" id="RHEA:10348"/>
        <dbReference type="ChEBI" id="CHEBI:15377"/>
        <dbReference type="ChEBI" id="CHEBI:15378"/>
        <dbReference type="ChEBI" id="CHEBI:29985"/>
        <dbReference type="ChEBI" id="CHEBI:30616"/>
        <dbReference type="ChEBI" id="CHEBI:43474"/>
        <dbReference type="ChEBI" id="CHEBI:58402"/>
        <dbReference type="ChEBI" id="CHEBI:456216"/>
        <dbReference type="EC" id="3.5.2.9"/>
    </reaction>
</comment>
<dbReference type="AlphaFoldDB" id="A0A9D1PJZ8"/>
<dbReference type="CDD" id="cd10787">
    <property type="entry name" value="LamB_YcsF_like"/>
    <property type="match status" value="1"/>
</dbReference>
<comment type="function">
    <text evidence="1">Catalyzes the cleavage of 5-oxoproline to form L-glutamate coupled to the hydrolysis of ATP to ADP and inorganic phosphate.</text>
</comment>
<dbReference type="GO" id="GO:0005524">
    <property type="term" value="F:ATP binding"/>
    <property type="evidence" value="ECO:0007669"/>
    <property type="project" value="UniProtKB-UniRule"/>
</dbReference>
<dbReference type="GO" id="GO:0005975">
    <property type="term" value="P:carbohydrate metabolic process"/>
    <property type="evidence" value="ECO:0007669"/>
    <property type="project" value="InterPro"/>
</dbReference>
<dbReference type="NCBIfam" id="NF003814">
    <property type="entry name" value="PRK05406.1-3"/>
    <property type="match status" value="1"/>
</dbReference>
<sequence length="254" mass="27897">MKVDLNCDMGESFGLYTQGNDEAMMQYITSANIACGYHAGDPHVMRETVRLAKEHSVAIGAHPGLPDLVGFGRRKMDCTTAEMKDFITYQMGALREFARATGVGIDHCKPHGAFYMQAMENKEVARAILEAIHDVDKNTIVFAVNNSAMLEEAIKMGIPVAKEGYADREHTEDGNLVLTRKGSAIDDYEKMAQRVVRMVKEKKVITFDDKDAAIEVETVCIHGDTPGAVDLAKAIVHALKAENIEIAPVREIIG</sequence>
<proteinExistence type="inferred from homology"/>
<dbReference type="Pfam" id="PF03746">
    <property type="entry name" value="LamB_YcsF"/>
    <property type="match status" value="1"/>
</dbReference>
<protein>
    <recommendedName>
        <fullName evidence="1">5-oxoprolinase subunit A</fullName>
        <shortName evidence="1">5-OPase subunit A</shortName>
        <ecNumber evidence="1">3.5.2.9</ecNumber>
    </recommendedName>
    <alternativeName>
        <fullName evidence="1">5-oxoprolinase (ATP-hydrolyzing) subunit A</fullName>
    </alternativeName>
</protein>